<reference evidence="1 2" key="1">
    <citation type="submission" date="2017-04" db="EMBL/GenBank/DDBJ databases">
        <title>Presence of VIM-2 positive Pseudomonas species in chickens and their surrounding environment.</title>
        <authorList>
            <person name="Zhang R."/>
        </authorList>
    </citation>
    <scope>NUCLEOTIDE SEQUENCE [LARGE SCALE GENOMIC DNA]</scope>
    <source>
        <strain evidence="1 2">DZ-C18</strain>
    </source>
</reference>
<sequence length="487" mass="54029">MESLAEIKQTWSPFQFPSAPLSALTIPKVTTAVQSGISDIFMRERGYLVDLQGHSAMCLEALQGGLLNDSDLSPLEYYPNGYGLHLVTKKVVKGIESKIVFSQESALPDASRIVRELARVHVDISFASGIALAVAEAGLLHDSTLAPIINRGPDCGYDLLHAAKDAVDALWPEAQRIGHYVHEGEVHTHIPFYSTINGTDLHLDVSDRNCFYLDWPELSQEYLEIHILLSKTLDAMNTYIMPFHTPASAFGCWGQYSFAMSESYEGVKEDIAGKSQQEIVNYLLELADYSALGWLADDLEIDEDGSSNSDALERVAAALWQIDDVERNFTYRISHNDNDQVRKAELSDLLFQSRAISTSDNKYSALAVVLVDALESCLRRFEDHVSIDSLVPSHSDDMDEVGGYETSPNRFYDCVWVLAGERHERLHIDAVESLNSEFQEYGPGSVVLPLSSAALVAQVTIPIMERTNEGLALLRRIQLSLEEPTNA</sequence>
<evidence type="ECO:0000313" key="1">
    <source>
        <dbReference type="EMBL" id="ORL58622.1"/>
    </source>
</evidence>
<gene>
    <name evidence="1" type="ORF">B7H17_24085</name>
</gene>
<name>A0A1X0ZME5_PSEPU</name>
<evidence type="ECO:0000313" key="2">
    <source>
        <dbReference type="Proteomes" id="UP000193675"/>
    </source>
</evidence>
<dbReference type="OrthoDB" id="6876848at2"/>
<dbReference type="RefSeq" id="WP_084859073.1">
    <property type="nucleotide sequence ID" value="NZ_JAZGOE010000001.1"/>
</dbReference>
<protein>
    <submittedName>
        <fullName evidence="1">Uncharacterized protein</fullName>
    </submittedName>
</protein>
<proteinExistence type="predicted"/>
<dbReference type="Proteomes" id="UP000193675">
    <property type="component" value="Unassembled WGS sequence"/>
</dbReference>
<dbReference type="EMBL" id="NBWC01000049">
    <property type="protein sequence ID" value="ORL58622.1"/>
    <property type="molecule type" value="Genomic_DNA"/>
</dbReference>
<accession>A0A1X0ZME5</accession>
<organism evidence="1 2">
    <name type="scientific">Pseudomonas putida</name>
    <name type="common">Arthrobacter siderocapsulatus</name>
    <dbReference type="NCBI Taxonomy" id="303"/>
    <lineage>
        <taxon>Bacteria</taxon>
        <taxon>Pseudomonadati</taxon>
        <taxon>Pseudomonadota</taxon>
        <taxon>Gammaproteobacteria</taxon>
        <taxon>Pseudomonadales</taxon>
        <taxon>Pseudomonadaceae</taxon>
        <taxon>Pseudomonas</taxon>
    </lineage>
</organism>
<dbReference type="AlphaFoldDB" id="A0A1X0ZME5"/>
<comment type="caution">
    <text evidence="1">The sequence shown here is derived from an EMBL/GenBank/DDBJ whole genome shotgun (WGS) entry which is preliminary data.</text>
</comment>